<keyword evidence="6" id="KW-1185">Reference proteome</keyword>
<keyword evidence="1" id="KW-0732">Signal</keyword>
<dbReference type="EMBL" id="CP025544">
    <property type="protein sequence ID" value="AXK60678.1"/>
    <property type="molecule type" value="Genomic_DNA"/>
</dbReference>
<evidence type="ECO:0000313" key="5">
    <source>
        <dbReference type="EMBL" id="AXK60678.1"/>
    </source>
</evidence>
<dbReference type="InterPro" id="IPR017689">
    <property type="entry name" value="BamD"/>
</dbReference>
<dbReference type="InterPro" id="IPR011990">
    <property type="entry name" value="TPR-like_helical_dom_sf"/>
</dbReference>
<organism evidence="5 6">
    <name type="scientific">Candidatus Chromulinivorax destructor</name>
    <dbReference type="NCBI Taxonomy" id="2066483"/>
    <lineage>
        <taxon>Bacteria</taxon>
        <taxon>Candidatus Babelota</taxon>
        <taxon>Candidatus Babeliae</taxon>
        <taxon>Candidatus Babeliales</taxon>
        <taxon>Candidatus Chromulinivoraceae</taxon>
        <taxon>Candidatus Chromulinivorax</taxon>
    </lineage>
</organism>
<name>A0A345ZBL1_9BACT</name>
<dbReference type="AlphaFoldDB" id="A0A345ZBL1"/>
<evidence type="ECO:0000256" key="1">
    <source>
        <dbReference type="ARBA" id="ARBA00022729"/>
    </source>
</evidence>
<evidence type="ECO:0000259" key="4">
    <source>
        <dbReference type="Pfam" id="PF13525"/>
    </source>
</evidence>
<dbReference type="Pfam" id="PF13525">
    <property type="entry name" value="YfiO"/>
    <property type="match status" value="1"/>
</dbReference>
<sequence length="334" mass="38588">MKSHKLIPLFFSSRAPSCIKQAVCYANCIKCSVVYHVQKKYKKRFFVNNKKYFTYLSVVSLLCTYHNLMTIEKKAEQSSTQTTHITPNMSIETAEIGVQESVTPKKRSGVFNRMMPGPYCPHQSVPIRKMTLKHLNDIYEYSEHHKVDINVLTNVLERLISLSDNHAGVKKYKLQYADSHFAMNHLEIAATYYEDFATLYPSSNEAIYAAFKSIGCMFQLSLSPDRDQTNTKKTIALAKTFLKEHPGHELNAEVEEIIATCYTRLFDHEVYVFNYYVKRKKFPSARLRLDFFSKTFEGLIDNLEVKVQALTKQLELAITPVKVDKKTYVHKFLG</sequence>
<keyword evidence="3" id="KW-0998">Cell outer membrane</keyword>
<gene>
    <name evidence="5" type="ORF">C0J27_02900</name>
</gene>
<dbReference type="InterPro" id="IPR039565">
    <property type="entry name" value="BamD-like"/>
</dbReference>
<proteinExistence type="predicted"/>
<dbReference type="Proteomes" id="UP000254834">
    <property type="component" value="Chromosome"/>
</dbReference>
<protein>
    <recommendedName>
        <fullName evidence="4">Outer membrane lipoprotein BamD-like domain-containing protein</fullName>
    </recommendedName>
</protein>
<accession>A0A345ZBL1</accession>
<dbReference type="OrthoDB" id="9781894at2"/>
<dbReference type="Gene3D" id="1.25.40.10">
    <property type="entry name" value="Tetratricopeptide repeat domain"/>
    <property type="match status" value="1"/>
</dbReference>
<dbReference type="KEGG" id="cdes:C0J27_02900"/>
<feature type="domain" description="Outer membrane lipoprotein BamD-like" evidence="4">
    <location>
        <begin position="169"/>
        <end position="305"/>
    </location>
</feature>
<reference evidence="5 6" key="1">
    <citation type="submission" date="2017-12" db="EMBL/GenBank/DDBJ databases">
        <title>Chromulinavorax destructans is a abundant pathogen of dominant heterotrophic picoflagllates.</title>
        <authorList>
            <person name="Deeg C.M."/>
            <person name="Zimmer M."/>
            <person name="Suttle C.A."/>
        </authorList>
    </citation>
    <scope>NUCLEOTIDE SEQUENCE [LARGE SCALE GENOMIC DNA]</scope>
    <source>
        <strain evidence="5 6">SeV1</strain>
    </source>
</reference>
<evidence type="ECO:0000313" key="6">
    <source>
        <dbReference type="Proteomes" id="UP000254834"/>
    </source>
</evidence>
<evidence type="ECO:0000256" key="3">
    <source>
        <dbReference type="ARBA" id="ARBA00023237"/>
    </source>
</evidence>
<dbReference type="NCBIfam" id="TIGR03302">
    <property type="entry name" value="OM_YfiO"/>
    <property type="match status" value="1"/>
</dbReference>
<evidence type="ECO:0000256" key="2">
    <source>
        <dbReference type="ARBA" id="ARBA00023136"/>
    </source>
</evidence>
<keyword evidence="2" id="KW-0472">Membrane</keyword>